<evidence type="ECO:0000313" key="1">
    <source>
        <dbReference type="EMBL" id="MBP1996615.1"/>
    </source>
</evidence>
<keyword evidence="2" id="KW-1185">Reference proteome</keyword>
<dbReference type="RefSeq" id="WP_209979229.1">
    <property type="nucleotide sequence ID" value="NZ_JAGGLB010000053.1"/>
</dbReference>
<proteinExistence type="predicted"/>
<accession>A0ABS4J9Z1</accession>
<protein>
    <recommendedName>
        <fullName evidence="3">Neutral/alkaline non-lysosomal ceramidase N-terminal domain-containing protein</fullName>
    </recommendedName>
</protein>
<comment type="caution">
    <text evidence="1">The sequence shown here is derived from an EMBL/GenBank/DDBJ whole genome shotgun (WGS) entry which is preliminary data.</text>
</comment>
<organism evidence="1 2">
    <name type="scientific">Paenibacillus eucommiae</name>
    <dbReference type="NCBI Taxonomy" id="1355755"/>
    <lineage>
        <taxon>Bacteria</taxon>
        <taxon>Bacillati</taxon>
        <taxon>Bacillota</taxon>
        <taxon>Bacilli</taxon>
        <taxon>Bacillales</taxon>
        <taxon>Paenibacillaceae</taxon>
        <taxon>Paenibacillus</taxon>
    </lineage>
</organism>
<dbReference type="Proteomes" id="UP001519287">
    <property type="component" value="Unassembled WGS sequence"/>
</dbReference>
<evidence type="ECO:0008006" key="3">
    <source>
        <dbReference type="Google" id="ProtNLM"/>
    </source>
</evidence>
<evidence type="ECO:0000313" key="2">
    <source>
        <dbReference type="Proteomes" id="UP001519287"/>
    </source>
</evidence>
<sequence length="488" mass="54205">MNSNNSGGSLRAGVAKSDITTSQEGALINDPLYAKALVLDDGTNKVVIIAMDALAIGVIGDIKEDFLPKLRSRIEQELQIPGCHVLVNASHTHPPGRLLCDDDEQVDRTFDAVRRALQNMTEVKVGSGVGYEDRIMINRNLTLKNGKHWSIRYANPCPPDEEVAAVGPTDPDIGVIRIDRMDGQPFAVLYNFACHPLIGVPQRAVTANYPGFASKVIEETLGNDAMALFLQGAAGDVIEVLFKDVNRSRDSEPIGTMLGISTLNAIRDIETKDAKLSIISETIMLPRRTDIPQRIEALLEEQTRLLESLRTTCLNIKTFLPLYIKYALNPEYPSDYSYRYLQAEKIGDDALTTLDTENRNNLNKYLENIHTMERLTRIQENIVTLNFHKAMNDKADNAMMPAEVIGIKIGDCVLISAPAEVLVEVGLNVKKASPYKHTFMAAYSNGFLDYAPPVAQYDKGGYEVVECHLGPEWQQLYEEKADEIIRKL</sequence>
<reference evidence="1 2" key="1">
    <citation type="submission" date="2021-03" db="EMBL/GenBank/DDBJ databases">
        <title>Genomic Encyclopedia of Type Strains, Phase IV (KMG-IV): sequencing the most valuable type-strain genomes for metagenomic binning, comparative biology and taxonomic classification.</title>
        <authorList>
            <person name="Goeker M."/>
        </authorList>
    </citation>
    <scope>NUCLEOTIDE SEQUENCE [LARGE SCALE GENOMIC DNA]</scope>
    <source>
        <strain evidence="1 2">DSM 26048</strain>
    </source>
</reference>
<name>A0ABS4J9Z1_9BACL</name>
<gene>
    <name evidence="1" type="ORF">J2Z66_008263</name>
</gene>
<dbReference type="EMBL" id="JAGGLB010000053">
    <property type="protein sequence ID" value="MBP1996615.1"/>
    <property type="molecule type" value="Genomic_DNA"/>
</dbReference>